<organism evidence="1 2">
    <name type="scientific">Cloacibacillus porcorum</name>
    <dbReference type="NCBI Taxonomy" id="1197717"/>
    <lineage>
        <taxon>Bacteria</taxon>
        <taxon>Thermotogati</taxon>
        <taxon>Synergistota</taxon>
        <taxon>Synergistia</taxon>
        <taxon>Synergistales</taxon>
        <taxon>Synergistaceae</taxon>
        <taxon>Cloacibacillus</taxon>
    </lineage>
</organism>
<sequence>MNLFKESNSRKIFIRRHSAEGASQIAECELCRLGPEDIEEMAALHNGVAKGLSRDIFAASTYEELERFLSDEGLSIGIRHKGKLVTARTIKMGRAWTDEALEAYEIKLDEDERPAVTGFCVVDWEFRGNNVQYLTQYLVEDIVAETHTSLITTVSPKNIFSLDNILTCNFRIVGIKEVYGGYLRFILKKDFRPSLLPIWTHGHLQIPIRDKSAQMKAIAEGYAGYKLVRKHKSGFHILYAKTAAA</sequence>
<dbReference type="SUPFAM" id="SSF55729">
    <property type="entry name" value="Acyl-CoA N-acyltransferases (Nat)"/>
    <property type="match status" value="1"/>
</dbReference>
<dbReference type="OrthoDB" id="8750087at2"/>
<dbReference type="KEGG" id="cpor:BED41_11080"/>
<evidence type="ECO:0008006" key="3">
    <source>
        <dbReference type="Google" id="ProtNLM"/>
    </source>
</evidence>
<keyword evidence="2" id="KW-1185">Reference proteome</keyword>
<evidence type="ECO:0000313" key="2">
    <source>
        <dbReference type="Proteomes" id="UP000093044"/>
    </source>
</evidence>
<dbReference type="Proteomes" id="UP000093044">
    <property type="component" value="Chromosome"/>
</dbReference>
<gene>
    <name evidence="1" type="ORF">BED41_11080</name>
</gene>
<dbReference type="EMBL" id="CP016757">
    <property type="protein sequence ID" value="ANZ45565.1"/>
    <property type="molecule type" value="Genomic_DNA"/>
</dbReference>
<dbReference type="InterPro" id="IPR016181">
    <property type="entry name" value="Acyl_CoA_acyltransferase"/>
</dbReference>
<proteinExistence type="predicted"/>
<dbReference type="STRING" id="1197717.BED41_11080"/>
<dbReference type="AlphaFoldDB" id="A0A1B2I6G7"/>
<protein>
    <recommendedName>
        <fullName evidence="3">N-acetyltransferase domain-containing protein</fullName>
    </recommendedName>
</protein>
<reference evidence="1" key="1">
    <citation type="submission" date="2016-08" db="EMBL/GenBank/DDBJ databases">
        <title>Complete genome of Cloacibacillus porcorum.</title>
        <authorList>
            <person name="Looft T."/>
            <person name="Bayles D.O."/>
            <person name="Alt D.P."/>
        </authorList>
    </citation>
    <scope>NUCLEOTIDE SEQUENCE [LARGE SCALE GENOMIC DNA]</scope>
    <source>
        <strain evidence="1">CL-84</strain>
    </source>
</reference>
<evidence type="ECO:0000313" key="1">
    <source>
        <dbReference type="EMBL" id="ANZ45565.1"/>
    </source>
</evidence>
<accession>A0A1B2I6G7</accession>
<dbReference type="GeneID" id="83058390"/>
<name>A0A1B2I6G7_9BACT</name>
<dbReference type="RefSeq" id="WP_066746111.1">
    <property type="nucleotide sequence ID" value="NZ_CP016757.1"/>
</dbReference>